<dbReference type="EMBL" id="PGOL01005224">
    <property type="protein sequence ID" value="PKI35699.1"/>
    <property type="molecule type" value="Genomic_DNA"/>
</dbReference>
<evidence type="ECO:0000259" key="1">
    <source>
        <dbReference type="Pfam" id="PF26578"/>
    </source>
</evidence>
<evidence type="ECO:0000313" key="2">
    <source>
        <dbReference type="EMBL" id="PKI35699.1"/>
    </source>
</evidence>
<dbReference type="InterPro" id="IPR058888">
    <property type="entry name" value="LLG1-like"/>
</dbReference>
<dbReference type="AlphaFoldDB" id="A0A2I0HVG4"/>
<dbReference type="PANTHER" id="PTHR31533">
    <property type="entry name" value="GPI-ANCHORED PROTEIN LLG1-RELATED-RELATED"/>
    <property type="match status" value="1"/>
</dbReference>
<dbReference type="InterPro" id="IPR039307">
    <property type="entry name" value="LORELEI-like"/>
</dbReference>
<protein>
    <recommendedName>
        <fullName evidence="1">GPI-anchored protein LLG1-like domain-containing protein</fullName>
    </recommendedName>
</protein>
<reference evidence="2 3" key="1">
    <citation type="submission" date="2017-11" db="EMBL/GenBank/DDBJ databases">
        <title>De-novo sequencing of pomegranate (Punica granatum L.) genome.</title>
        <authorList>
            <person name="Akparov Z."/>
            <person name="Amiraslanov A."/>
            <person name="Hajiyeva S."/>
            <person name="Abbasov M."/>
            <person name="Kaur K."/>
            <person name="Hamwieh A."/>
            <person name="Solovyev V."/>
            <person name="Salamov A."/>
            <person name="Braich B."/>
            <person name="Kosarev P."/>
            <person name="Mahmoud A."/>
            <person name="Hajiyev E."/>
            <person name="Babayeva S."/>
            <person name="Izzatullayeva V."/>
            <person name="Mammadov A."/>
            <person name="Mammadov A."/>
            <person name="Sharifova S."/>
            <person name="Ojaghi J."/>
            <person name="Eynullazada K."/>
            <person name="Bayramov B."/>
            <person name="Abdulazimova A."/>
            <person name="Shahmuradov I."/>
        </authorList>
    </citation>
    <scope>NUCLEOTIDE SEQUENCE [LARGE SCALE GENOMIC DNA]</scope>
    <source>
        <strain evidence="3">cv. AG2017</strain>
        <tissue evidence="2">Leaf</tissue>
    </source>
</reference>
<dbReference type="GeneID" id="116215599"/>
<comment type="caution">
    <text evidence="2">The sequence shown here is derived from an EMBL/GenBank/DDBJ whole genome shotgun (WGS) entry which is preliminary data.</text>
</comment>
<proteinExistence type="predicted"/>
<dbReference type="Pfam" id="PF26578">
    <property type="entry name" value="LLG1"/>
    <property type="match status" value="1"/>
</dbReference>
<organism evidence="2 3">
    <name type="scientific">Punica granatum</name>
    <name type="common">Pomegranate</name>
    <dbReference type="NCBI Taxonomy" id="22663"/>
    <lineage>
        <taxon>Eukaryota</taxon>
        <taxon>Viridiplantae</taxon>
        <taxon>Streptophyta</taxon>
        <taxon>Embryophyta</taxon>
        <taxon>Tracheophyta</taxon>
        <taxon>Spermatophyta</taxon>
        <taxon>Magnoliopsida</taxon>
        <taxon>eudicotyledons</taxon>
        <taxon>Gunneridae</taxon>
        <taxon>Pentapetalae</taxon>
        <taxon>rosids</taxon>
        <taxon>malvids</taxon>
        <taxon>Myrtales</taxon>
        <taxon>Lythraceae</taxon>
        <taxon>Punica</taxon>
    </lineage>
</organism>
<sequence>MELLCRFIGFPKIFSVLLVLLMGISLSVSDGGTESKVSYSNGRHLLQAKKSCPVNFEFLNYTIITSRCNGPHYPADICCAAFKELACPYSEYLNDLNTDCASTLFGYINLYGKYPPGLFANECRESRRGLECTASAPTTSENDSSSFQVTCIPFGLLATIAGFLVLLA</sequence>
<evidence type="ECO:0000313" key="3">
    <source>
        <dbReference type="Proteomes" id="UP000233551"/>
    </source>
</evidence>
<gene>
    <name evidence="2" type="ORF">CRG98_043857</name>
</gene>
<name>A0A2I0HVG4_PUNGR</name>
<accession>A0A2I0HVG4</accession>
<dbReference type="PANTHER" id="PTHR31533:SF2">
    <property type="entry name" value="GPI-ANCHORED PROTEIN LLG1"/>
    <property type="match status" value="1"/>
</dbReference>
<dbReference type="Proteomes" id="UP000233551">
    <property type="component" value="Unassembled WGS sequence"/>
</dbReference>
<feature type="domain" description="GPI-anchored protein LLG1-like" evidence="1">
    <location>
        <begin position="54"/>
        <end position="130"/>
    </location>
</feature>
<dbReference type="OrthoDB" id="585255at2759"/>
<keyword evidence="3" id="KW-1185">Reference proteome</keyword>
<dbReference type="STRING" id="22663.A0A2I0HVG4"/>